<organism evidence="2 3">
    <name type="scientific">Sinorhizobium sojae CCBAU 05684</name>
    <dbReference type="NCBI Taxonomy" id="716928"/>
    <lineage>
        <taxon>Bacteria</taxon>
        <taxon>Pseudomonadati</taxon>
        <taxon>Pseudomonadota</taxon>
        <taxon>Alphaproteobacteria</taxon>
        <taxon>Hyphomicrobiales</taxon>
        <taxon>Rhizobiaceae</taxon>
        <taxon>Sinorhizobium/Ensifer group</taxon>
        <taxon>Sinorhizobium</taxon>
    </lineage>
</organism>
<dbReference type="AlphaFoldDB" id="A0A249PN79"/>
<dbReference type="EMBL" id="CP023069">
    <property type="protein sequence ID" value="ASY67383.1"/>
    <property type="molecule type" value="Genomic_DNA"/>
</dbReference>
<evidence type="ECO:0000259" key="1">
    <source>
        <dbReference type="Pfam" id="PF03958"/>
    </source>
</evidence>
<dbReference type="InterPro" id="IPR005644">
    <property type="entry name" value="NolW-like"/>
</dbReference>
<evidence type="ECO:0000313" key="2">
    <source>
        <dbReference type="EMBL" id="ASY67383.1"/>
    </source>
</evidence>
<gene>
    <name evidence="2" type="ORF">SJ05684_a40700</name>
</gene>
<name>A0A249PN79_9HYPH</name>
<dbReference type="STRING" id="716928.GCA_000261485_05125"/>
<evidence type="ECO:0000313" key="3">
    <source>
        <dbReference type="Proteomes" id="UP000217211"/>
    </source>
</evidence>
<dbReference type="Proteomes" id="UP000217211">
    <property type="component" value="Plasmid pSJ05684a"/>
</dbReference>
<keyword evidence="3" id="KW-1185">Reference proteome</keyword>
<dbReference type="Pfam" id="PF03958">
    <property type="entry name" value="Secretin_N"/>
    <property type="match status" value="1"/>
</dbReference>
<dbReference type="InterPro" id="IPR038591">
    <property type="entry name" value="NolW-like_sf"/>
</dbReference>
<sequence>MVYQDEMPTTPIPFTPLHMFRRLLCVGLFLFAGIHTTLGATLPLPSTSYKYTVLDQDLSAALQEFGNNLKISVNISAEVKGRIRGRIPELSPREFLDRLTDLYDLQWYYDGVVLYVSAAKEAQTRMLVLSSVHFSAFKLALDKLDISDERYPVRPAPGNGLVLVSGPPRFIALIEQTLNGLLAVAQAQPRATDTPARESVMVLFRGSSTTVVRGGRPEVFYTSEMLPENDDGGKAELSKK</sequence>
<protein>
    <submittedName>
        <fullName evidence="2">Type III secretion outermembrane pore forming protein (YscC,MxiD,HrcC, InvG)</fullName>
    </submittedName>
</protein>
<dbReference type="KEGG" id="esj:SJ05684_a40700"/>
<keyword evidence="2" id="KW-0614">Plasmid</keyword>
<feature type="domain" description="NolW-like" evidence="1">
    <location>
        <begin position="124"/>
        <end position="181"/>
    </location>
</feature>
<dbReference type="Gene3D" id="3.55.50.30">
    <property type="match status" value="1"/>
</dbReference>
<accession>A0A249PN79</accession>
<proteinExistence type="predicted"/>
<geneLocation type="plasmid" evidence="3">
    <name>psj05684a</name>
</geneLocation>
<dbReference type="Gene3D" id="3.30.1370.120">
    <property type="match status" value="1"/>
</dbReference>
<reference evidence="2 3" key="1">
    <citation type="submission" date="2017-08" db="EMBL/GenBank/DDBJ databases">
        <title>Multipartite genome sequences of Sinorhizobium species nodulating soybeans.</title>
        <authorList>
            <person name="Tian C.F."/>
        </authorList>
    </citation>
    <scope>NUCLEOTIDE SEQUENCE [LARGE SCALE GENOMIC DNA]</scope>
    <source>
        <strain evidence="2 3">CCBAU 05684</strain>
        <plasmid evidence="3">psj05684a</plasmid>
    </source>
</reference>